<dbReference type="OrthoDB" id="2685366at2759"/>
<sequence length="228" mass="24904">MYYVNFDDNITSKYCVVCKNWPLSKFCCPVDISSLNELHVLFHAFMTNATKFQRLSDMEFKQWMEQRFQQALAQSNRNPSDTSGDDANSNDTNSNSANSNDTNSNGTNSNDTNSNDTNFNEEGLGWEEGNTSVACSTATTEGSRTEEAQPHNRRKHKTPPSTQFINSVSTSGGIAMAVLKKPRTTRKDKGVPRGPRKMKSRVGGTASGSATEDLPTETGGPAPTPTTS</sequence>
<gene>
    <name evidence="2" type="ORF">EV702DRAFT_1193716</name>
</gene>
<protein>
    <submittedName>
        <fullName evidence="2">Uncharacterized protein</fullName>
    </submittedName>
</protein>
<reference evidence="2" key="1">
    <citation type="journal article" date="2020" name="New Phytol.">
        <title>Comparative genomics reveals dynamic genome evolution in host specialist ectomycorrhizal fungi.</title>
        <authorList>
            <person name="Lofgren L.A."/>
            <person name="Nguyen N.H."/>
            <person name="Vilgalys R."/>
            <person name="Ruytinx J."/>
            <person name="Liao H.L."/>
            <person name="Branco S."/>
            <person name="Kuo A."/>
            <person name="LaButti K."/>
            <person name="Lipzen A."/>
            <person name="Andreopoulos W."/>
            <person name="Pangilinan J."/>
            <person name="Riley R."/>
            <person name="Hundley H."/>
            <person name="Na H."/>
            <person name="Barry K."/>
            <person name="Grigoriev I.V."/>
            <person name="Stajich J.E."/>
            <person name="Kennedy P.G."/>
        </authorList>
    </citation>
    <scope>NUCLEOTIDE SEQUENCE</scope>
    <source>
        <strain evidence="2">DOB743</strain>
    </source>
</reference>
<name>A0A9P7D6J0_9AGAM</name>
<feature type="compositionally biased region" description="Low complexity" evidence="1">
    <location>
        <begin position="216"/>
        <end position="228"/>
    </location>
</feature>
<dbReference type="Proteomes" id="UP000714275">
    <property type="component" value="Unassembled WGS sequence"/>
</dbReference>
<feature type="compositionally biased region" description="Polar residues" evidence="1">
    <location>
        <begin position="129"/>
        <end position="142"/>
    </location>
</feature>
<evidence type="ECO:0000313" key="3">
    <source>
        <dbReference type="Proteomes" id="UP000714275"/>
    </source>
</evidence>
<comment type="caution">
    <text evidence="2">The sequence shown here is derived from an EMBL/GenBank/DDBJ whole genome shotgun (WGS) entry which is preliminary data.</text>
</comment>
<keyword evidence="3" id="KW-1185">Reference proteome</keyword>
<organism evidence="2 3">
    <name type="scientific">Suillus placidus</name>
    <dbReference type="NCBI Taxonomy" id="48579"/>
    <lineage>
        <taxon>Eukaryota</taxon>
        <taxon>Fungi</taxon>
        <taxon>Dikarya</taxon>
        <taxon>Basidiomycota</taxon>
        <taxon>Agaricomycotina</taxon>
        <taxon>Agaricomycetes</taxon>
        <taxon>Agaricomycetidae</taxon>
        <taxon>Boletales</taxon>
        <taxon>Suillineae</taxon>
        <taxon>Suillaceae</taxon>
        <taxon>Suillus</taxon>
    </lineage>
</organism>
<accession>A0A9P7D6J0</accession>
<proteinExistence type="predicted"/>
<dbReference type="EMBL" id="JABBWD010000007">
    <property type="protein sequence ID" value="KAG1780888.1"/>
    <property type="molecule type" value="Genomic_DNA"/>
</dbReference>
<feature type="region of interest" description="Disordered" evidence="1">
    <location>
        <begin position="180"/>
        <end position="228"/>
    </location>
</feature>
<feature type="region of interest" description="Disordered" evidence="1">
    <location>
        <begin position="71"/>
        <end position="164"/>
    </location>
</feature>
<evidence type="ECO:0000256" key="1">
    <source>
        <dbReference type="SAM" id="MobiDB-lite"/>
    </source>
</evidence>
<evidence type="ECO:0000313" key="2">
    <source>
        <dbReference type="EMBL" id="KAG1780888.1"/>
    </source>
</evidence>
<dbReference type="AlphaFoldDB" id="A0A9P7D6J0"/>
<feature type="compositionally biased region" description="Low complexity" evidence="1">
    <location>
        <begin position="80"/>
        <end position="118"/>
    </location>
</feature>